<dbReference type="Proteomes" id="UP000316079">
    <property type="component" value="Unassembled WGS sequence"/>
</dbReference>
<keyword evidence="4" id="KW-0805">Transcription regulation</keyword>
<feature type="compositionally biased region" description="Low complexity" evidence="9">
    <location>
        <begin position="233"/>
        <end position="246"/>
    </location>
</feature>
<comment type="caution">
    <text evidence="13">The sequence shown here is derived from an EMBL/GenBank/DDBJ whole genome shotgun (WGS) entry which is preliminary data.</text>
</comment>
<evidence type="ECO:0000256" key="8">
    <source>
        <dbReference type="ARBA" id="ARBA00023242"/>
    </source>
</evidence>
<dbReference type="GO" id="GO:0000978">
    <property type="term" value="F:RNA polymerase II cis-regulatory region sequence-specific DNA binding"/>
    <property type="evidence" value="ECO:0007669"/>
    <property type="project" value="TreeGrafter"/>
</dbReference>
<evidence type="ECO:0000259" key="10">
    <source>
        <dbReference type="PROSITE" id="PS51042"/>
    </source>
</evidence>
<dbReference type="SUPFAM" id="SSF47413">
    <property type="entry name" value="lambda repressor-like DNA-binding domains"/>
    <property type="match status" value="2"/>
</dbReference>
<feature type="region of interest" description="Disordered" evidence="9">
    <location>
        <begin position="233"/>
        <end position="260"/>
    </location>
</feature>
<keyword evidence="5" id="KW-0238">DNA-binding</keyword>
<evidence type="ECO:0000256" key="7">
    <source>
        <dbReference type="ARBA" id="ARBA00023163"/>
    </source>
</evidence>
<dbReference type="InterPro" id="IPR032392">
    <property type="entry name" value="ULD"/>
</dbReference>
<dbReference type="PROSITE" id="PS51983">
    <property type="entry name" value="CUTL"/>
    <property type="match status" value="1"/>
</dbReference>
<dbReference type="InterPro" id="IPR032355">
    <property type="entry name" value="CUTL"/>
</dbReference>
<accession>A0A553P8Z3</accession>
<feature type="domain" description="CUTL" evidence="12">
    <location>
        <begin position="154"/>
        <end position="227"/>
    </location>
</feature>
<dbReference type="Pfam" id="PF16557">
    <property type="entry name" value="CUTL"/>
    <property type="match status" value="1"/>
</dbReference>
<evidence type="ECO:0000256" key="9">
    <source>
        <dbReference type="SAM" id="MobiDB-lite"/>
    </source>
</evidence>
<name>A0A553P8Z3_9TELE</name>
<dbReference type="Gene3D" id="1.10.260.70">
    <property type="entry name" value="SATB, CULT domain"/>
    <property type="match status" value="1"/>
</dbReference>
<comment type="subcellular location">
    <subcellularLocation>
        <location evidence="1">Nucleus</location>
    </subcellularLocation>
</comment>
<evidence type="ECO:0000256" key="3">
    <source>
        <dbReference type="ARBA" id="ARBA00022843"/>
    </source>
</evidence>
<evidence type="ECO:0000256" key="4">
    <source>
        <dbReference type="ARBA" id="ARBA00023015"/>
    </source>
</evidence>
<dbReference type="InterPro" id="IPR010982">
    <property type="entry name" value="Lambda_DNA-bd_dom_sf"/>
</dbReference>
<dbReference type="PANTHER" id="PTHR15116:SF14">
    <property type="entry name" value="DNA-BINDING PROTEIN SATB1"/>
    <property type="match status" value="1"/>
</dbReference>
<dbReference type="PROSITE" id="PS51042">
    <property type="entry name" value="CUT"/>
    <property type="match status" value="1"/>
</dbReference>
<keyword evidence="3" id="KW-0832">Ubl conjugation</keyword>
<evidence type="ECO:0000259" key="11">
    <source>
        <dbReference type="PROSITE" id="PS51982"/>
    </source>
</evidence>
<proteinExistence type="predicted"/>
<keyword evidence="6" id="KW-0371">Homeobox</keyword>
<evidence type="ECO:0000259" key="12">
    <source>
        <dbReference type="PROSITE" id="PS51983"/>
    </source>
</evidence>
<evidence type="ECO:0000313" key="13">
    <source>
        <dbReference type="EMBL" id="TRY74153.1"/>
    </source>
</evidence>
<evidence type="ECO:0000256" key="2">
    <source>
        <dbReference type="ARBA" id="ARBA00022737"/>
    </source>
</evidence>
<dbReference type="InterPro" id="IPR039673">
    <property type="entry name" value="SATB1/SATB2"/>
</dbReference>
<feature type="compositionally biased region" description="Low complexity" evidence="9">
    <location>
        <begin position="311"/>
        <end position="320"/>
    </location>
</feature>
<evidence type="ECO:0000256" key="6">
    <source>
        <dbReference type="ARBA" id="ARBA00023155"/>
    </source>
</evidence>
<dbReference type="Gene3D" id="3.10.20.710">
    <property type="entry name" value="SATB, ubiquitin-like oligomerisation domain"/>
    <property type="match status" value="1"/>
</dbReference>
<feature type="region of interest" description="Disordered" evidence="9">
    <location>
        <begin position="293"/>
        <end position="320"/>
    </location>
</feature>
<dbReference type="FunFam" id="1.10.260.40:FF:000003">
    <property type="entry name" value="DNA-binding protein SATB"/>
    <property type="match status" value="1"/>
</dbReference>
<dbReference type="GO" id="GO:0006338">
    <property type="term" value="P:chromatin remodeling"/>
    <property type="evidence" value="ECO:0007669"/>
    <property type="project" value="InterPro"/>
</dbReference>
<keyword evidence="14" id="KW-1185">Reference proteome</keyword>
<dbReference type="PANTHER" id="PTHR15116">
    <property type="entry name" value="DNA-BINDING PROTEIN SATB FAMILY MEMBER"/>
    <property type="match status" value="1"/>
</dbReference>
<keyword evidence="7" id="KW-0804">Transcription</keyword>
<dbReference type="InterPro" id="IPR003350">
    <property type="entry name" value="CUT_dom"/>
</dbReference>
<dbReference type="InterPro" id="IPR038224">
    <property type="entry name" value="SATB_ULD_sf"/>
</dbReference>
<keyword evidence="2" id="KW-0677">Repeat</keyword>
<reference evidence="13 14" key="1">
    <citation type="journal article" date="2019" name="Sci. Data">
        <title>Hybrid genome assembly and annotation of Danionella translucida.</title>
        <authorList>
            <person name="Kadobianskyi M."/>
            <person name="Schulze L."/>
            <person name="Schuelke M."/>
            <person name="Judkewitz B."/>
        </authorList>
    </citation>
    <scope>NUCLEOTIDE SEQUENCE [LARGE SCALE GENOMIC DNA]</scope>
    <source>
        <strain evidence="13 14">Bolton</strain>
    </source>
</reference>
<dbReference type="Pfam" id="PF16534">
    <property type="entry name" value="ULD"/>
    <property type="match status" value="1"/>
</dbReference>
<dbReference type="FunFam" id="1.10.260.70:FF:000001">
    <property type="entry name" value="DNA-binding protein SATB"/>
    <property type="match status" value="1"/>
</dbReference>
<dbReference type="EMBL" id="SRMA01026727">
    <property type="protein sequence ID" value="TRY74153.1"/>
    <property type="molecule type" value="Genomic_DNA"/>
</dbReference>
<dbReference type="STRING" id="623744.A0A553P8Z3"/>
<dbReference type="SMART" id="SM01109">
    <property type="entry name" value="CUT"/>
    <property type="match status" value="2"/>
</dbReference>
<dbReference type="InterPro" id="IPR038216">
    <property type="entry name" value="SATB_CUTL_sf"/>
</dbReference>
<evidence type="ECO:0000256" key="1">
    <source>
        <dbReference type="ARBA" id="ARBA00004123"/>
    </source>
</evidence>
<dbReference type="Pfam" id="PF02376">
    <property type="entry name" value="CUT"/>
    <property type="match status" value="2"/>
</dbReference>
<sequence length="683" mass="76222">MDHSTTTSIQGPGLCEVSFPPCKMARMENPTHRVSPVSSKQTPHTNKKKGSLLPVFCMVEQSDVPPSEGKRSEHSEYVLLKRELLFSQITEAALQELGYTHTAAALATGQVQVGHWNPVALSSVTDTSDATVGDMLEDLYHVITLRIKLHSVSKLEDLPAEQWTHSTVRNALKDLLKEMNQSTLAKECPLSQSMISSVVNGTYYASISAAKCQEFGQWYKHYKRAKSLMGEMSRPCPLPSSSSSQPTVFQQATEGSSAESRGVVQMHAGMPGLVMAQLLSQQHAMSQLLSHPHALSQGPAPLRTSPKSTVSPPAAAQSPSPVTDVSLEIYHWVREELKRAGVSQAVFARVAINRTQGLLSEILRKEEDPRCASQSLLAKLSPNSKDVVVKVESNDSGINYGIYEEIQQEMRRAKVSQALFAKVSAAKSQGWLCELLRWKEEPSPQNRTLWENLSLIRQFLDLSQSERDVIYDQESTTGQTFYSEKHKRPMSDQLQVMPQHVLALKQHQQLHKIPTQHHQSFLQHPLLAGGPRDFRMGLNLGGRALPPEAHGILQSFIQEVGLHPDPEAIHTLSAQLGVAREAVLSFFNGHSWFRQEAQNNGREHHEIEEMEDDYILEDEECVDSIERTEEAHANMLTGKQDIDLEEQNVSTQTRFVITIKQEEEFPFKAEQDGSPAHCQYINS</sequence>
<dbReference type="AlphaFoldDB" id="A0A553P8Z3"/>
<gene>
    <name evidence="13" type="ORF">DNTS_004223</name>
</gene>
<keyword evidence="8" id="KW-0539">Nucleus</keyword>
<dbReference type="GO" id="GO:0005634">
    <property type="term" value="C:nucleus"/>
    <property type="evidence" value="ECO:0007669"/>
    <property type="project" value="UniProtKB-SubCell"/>
</dbReference>
<protein>
    <submittedName>
        <fullName evidence="13">Uncharacterized protein</fullName>
    </submittedName>
</protein>
<dbReference type="GO" id="GO:0000981">
    <property type="term" value="F:DNA-binding transcription factor activity, RNA polymerase II-specific"/>
    <property type="evidence" value="ECO:0007669"/>
    <property type="project" value="TreeGrafter"/>
</dbReference>
<evidence type="ECO:0000256" key="5">
    <source>
        <dbReference type="ARBA" id="ARBA00023125"/>
    </source>
</evidence>
<feature type="domain" description="CMP" evidence="11">
    <location>
        <begin position="50"/>
        <end position="151"/>
    </location>
</feature>
<feature type="domain" description="CUT" evidence="10">
    <location>
        <begin position="388"/>
        <end position="475"/>
    </location>
</feature>
<evidence type="ECO:0000313" key="14">
    <source>
        <dbReference type="Proteomes" id="UP000316079"/>
    </source>
</evidence>
<dbReference type="PROSITE" id="PS51982">
    <property type="entry name" value="CMP"/>
    <property type="match status" value="1"/>
</dbReference>
<feature type="compositionally biased region" description="Polar residues" evidence="9">
    <location>
        <begin position="247"/>
        <end position="259"/>
    </location>
</feature>
<dbReference type="Gene3D" id="1.10.260.40">
    <property type="entry name" value="lambda repressor-like DNA-binding domains"/>
    <property type="match status" value="2"/>
</dbReference>
<organism evidence="13 14">
    <name type="scientific">Danionella cerebrum</name>
    <dbReference type="NCBI Taxonomy" id="2873325"/>
    <lineage>
        <taxon>Eukaryota</taxon>
        <taxon>Metazoa</taxon>
        <taxon>Chordata</taxon>
        <taxon>Craniata</taxon>
        <taxon>Vertebrata</taxon>
        <taxon>Euteleostomi</taxon>
        <taxon>Actinopterygii</taxon>
        <taxon>Neopterygii</taxon>
        <taxon>Teleostei</taxon>
        <taxon>Ostariophysi</taxon>
        <taxon>Cypriniformes</taxon>
        <taxon>Danionidae</taxon>
        <taxon>Danioninae</taxon>
        <taxon>Danionella</taxon>
    </lineage>
</organism>
<dbReference type="OrthoDB" id="10052721at2759"/>